<dbReference type="CDD" id="cd16922">
    <property type="entry name" value="HATPase_EvgS-ArcB-TorS-like"/>
    <property type="match status" value="1"/>
</dbReference>
<dbReference type="Gene3D" id="3.30.450.20">
    <property type="entry name" value="PAS domain"/>
    <property type="match status" value="2"/>
</dbReference>
<dbReference type="Pfam" id="PF02518">
    <property type="entry name" value="HATPase_c"/>
    <property type="match status" value="1"/>
</dbReference>
<dbReference type="InterPro" id="IPR000014">
    <property type="entry name" value="PAS"/>
</dbReference>
<dbReference type="PROSITE" id="PS50110">
    <property type="entry name" value="RESPONSE_REGULATORY"/>
    <property type="match status" value="1"/>
</dbReference>
<comment type="caution">
    <text evidence="10">The sequence shown here is derived from an EMBL/GenBank/DDBJ whole genome shotgun (WGS) entry which is preliminary data.</text>
</comment>
<reference evidence="10" key="1">
    <citation type="submission" date="2022-10" db="EMBL/GenBank/DDBJ databases">
        <authorList>
            <person name="Yu W.X."/>
        </authorList>
    </citation>
    <scope>NUCLEOTIDE SEQUENCE</scope>
    <source>
        <strain evidence="10">AAT</strain>
    </source>
</reference>
<evidence type="ECO:0000259" key="8">
    <source>
        <dbReference type="PROSITE" id="PS50110"/>
    </source>
</evidence>
<keyword evidence="11" id="KW-1185">Reference proteome</keyword>
<dbReference type="PROSITE" id="PS50113">
    <property type="entry name" value="PAC"/>
    <property type="match status" value="1"/>
</dbReference>
<dbReference type="Gene3D" id="1.10.287.130">
    <property type="match status" value="1"/>
</dbReference>
<feature type="modified residue" description="4-aspartylphosphate" evidence="6">
    <location>
        <position position="823"/>
    </location>
</feature>
<dbReference type="Gene3D" id="3.30.565.10">
    <property type="entry name" value="Histidine kinase-like ATPase, C-terminal domain"/>
    <property type="match status" value="1"/>
</dbReference>
<evidence type="ECO:0000256" key="4">
    <source>
        <dbReference type="ARBA" id="ARBA00022679"/>
    </source>
</evidence>
<protein>
    <recommendedName>
        <fullName evidence="2">histidine kinase</fullName>
        <ecNumber evidence="2">2.7.13.3</ecNumber>
    </recommendedName>
</protein>
<evidence type="ECO:0000256" key="5">
    <source>
        <dbReference type="ARBA" id="ARBA00022777"/>
    </source>
</evidence>
<dbReference type="PANTHER" id="PTHR43047:SF72">
    <property type="entry name" value="OSMOSENSING HISTIDINE PROTEIN KINASE SLN1"/>
    <property type="match status" value="1"/>
</dbReference>
<dbReference type="InterPro" id="IPR003594">
    <property type="entry name" value="HATPase_dom"/>
</dbReference>
<feature type="domain" description="Histidine kinase" evidence="7">
    <location>
        <begin position="528"/>
        <end position="750"/>
    </location>
</feature>
<dbReference type="SUPFAM" id="SSF47384">
    <property type="entry name" value="Homodimeric domain of signal transducing histidine kinase"/>
    <property type="match status" value="1"/>
</dbReference>
<dbReference type="SUPFAM" id="SSF52172">
    <property type="entry name" value="CheY-like"/>
    <property type="match status" value="1"/>
</dbReference>
<dbReference type="Pfam" id="PF00072">
    <property type="entry name" value="Response_reg"/>
    <property type="match status" value="1"/>
</dbReference>
<evidence type="ECO:0000259" key="9">
    <source>
        <dbReference type="PROSITE" id="PS50113"/>
    </source>
</evidence>
<feature type="domain" description="Response regulatory" evidence="8">
    <location>
        <begin position="775"/>
        <end position="890"/>
    </location>
</feature>
<dbReference type="InterPro" id="IPR036097">
    <property type="entry name" value="HisK_dim/P_sf"/>
</dbReference>
<keyword evidence="4" id="KW-0808">Transferase</keyword>
<keyword evidence="3 6" id="KW-0597">Phosphoprotein</keyword>
<dbReference type="CDD" id="cd00130">
    <property type="entry name" value="PAS"/>
    <property type="match status" value="1"/>
</dbReference>
<dbReference type="CDD" id="cd00082">
    <property type="entry name" value="HisKA"/>
    <property type="match status" value="1"/>
</dbReference>
<dbReference type="GO" id="GO:0000155">
    <property type="term" value="F:phosphorelay sensor kinase activity"/>
    <property type="evidence" value="ECO:0007669"/>
    <property type="project" value="InterPro"/>
</dbReference>
<keyword evidence="10" id="KW-0067">ATP-binding</keyword>
<evidence type="ECO:0000256" key="3">
    <source>
        <dbReference type="ARBA" id="ARBA00022553"/>
    </source>
</evidence>
<dbReference type="InterPro" id="IPR013655">
    <property type="entry name" value="PAS_fold_3"/>
</dbReference>
<dbReference type="Pfam" id="PF00512">
    <property type="entry name" value="HisKA"/>
    <property type="match status" value="1"/>
</dbReference>
<evidence type="ECO:0000259" key="7">
    <source>
        <dbReference type="PROSITE" id="PS50109"/>
    </source>
</evidence>
<evidence type="ECO:0000256" key="2">
    <source>
        <dbReference type="ARBA" id="ARBA00012438"/>
    </source>
</evidence>
<dbReference type="GO" id="GO:0005524">
    <property type="term" value="F:ATP binding"/>
    <property type="evidence" value="ECO:0007669"/>
    <property type="project" value="UniProtKB-KW"/>
</dbReference>
<dbReference type="InterPro" id="IPR011006">
    <property type="entry name" value="CheY-like_superfamily"/>
</dbReference>
<name>A0AAE3M0U9_9BACT</name>
<dbReference type="InterPro" id="IPR001610">
    <property type="entry name" value="PAC"/>
</dbReference>
<gene>
    <name evidence="10" type="ORF">OM075_01220</name>
</gene>
<dbReference type="SUPFAM" id="SSF55874">
    <property type="entry name" value="ATPase domain of HSP90 chaperone/DNA topoisomerase II/histidine kinase"/>
    <property type="match status" value="1"/>
</dbReference>
<dbReference type="InterPro" id="IPR036890">
    <property type="entry name" value="HATPase_C_sf"/>
</dbReference>
<dbReference type="InterPro" id="IPR000700">
    <property type="entry name" value="PAS-assoc_C"/>
</dbReference>
<dbReference type="EC" id="2.7.13.3" evidence="2"/>
<dbReference type="RefSeq" id="WP_301188633.1">
    <property type="nucleotide sequence ID" value="NZ_JAPDPJ010000001.1"/>
</dbReference>
<dbReference type="SMART" id="SM00086">
    <property type="entry name" value="PAC"/>
    <property type="match status" value="2"/>
</dbReference>
<dbReference type="GO" id="GO:0009927">
    <property type="term" value="F:histidine phosphotransfer kinase activity"/>
    <property type="evidence" value="ECO:0007669"/>
    <property type="project" value="TreeGrafter"/>
</dbReference>
<dbReference type="NCBIfam" id="TIGR00229">
    <property type="entry name" value="sensory_box"/>
    <property type="match status" value="1"/>
</dbReference>
<dbReference type="PANTHER" id="PTHR43047">
    <property type="entry name" value="TWO-COMPONENT HISTIDINE PROTEIN KINASE"/>
    <property type="match status" value="1"/>
</dbReference>
<evidence type="ECO:0000256" key="6">
    <source>
        <dbReference type="PROSITE-ProRule" id="PRU00169"/>
    </source>
</evidence>
<dbReference type="SMART" id="SM00448">
    <property type="entry name" value="REC"/>
    <property type="match status" value="1"/>
</dbReference>
<accession>A0AAE3M0U9</accession>
<dbReference type="Gene3D" id="3.40.50.2300">
    <property type="match status" value="1"/>
</dbReference>
<dbReference type="InterPro" id="IPR004358">
    <property type="entry name" value="Sig_transdc_His_kin-like_C"/>
</dbReference>
<dbReference type="InterPro" id="IPR003661">
    <property type="entry name" value="HisK_dim/P_dom"/>
</dbReference>
<dbReference type="PROSITE" id="PS50109">
    <property type="entry name" value="HIS_KIN"/>
    <property type="match status" value="1"/>
</dbReference>
<sequence length="996" mass="113456">MKEKMQVVWTRQMQQIKKLTSSSVVFMVELMDTEASIVASTDHSGYEYDVNRLIKTTDFGLQKIAEEGSLANFEGDLKFNLKSSLTIAIKSGKDNIWGAIVLLSDQDEAYTYEIIQDVVVFAQAISDSIKLYGIEHCTGDNLDSQANSSLNFFLKSISGIPWRIDFETRRFIHIGAQAKNVIGYDIKDWPSVREWSKSIHEEDREKVLQYCYNMSLKGIDHTLEYRIPQKGGDHIWVKNIVKVIKDKNDKPVELFGVMMNITHTKQSELNLSALNNQLKYILNATNTALSIIDENCIIVFHSHEDSSLISKSCYEYFAGRSSICPHCPINSAVREKRTYVETIDDRTYQITSFPFEVNIDTWHVAEIRIDITDRVSQENEILALKDTLEFAMAAANIGFFQYDIVNQKVNSNNVVRELTGYDLSGNKVDLEWVISRFHPDDQKNILDVLQPGAAEHLDFECRILNAKNEYIWISFSGQILEFDTNNRPVRVSGVIKDITATKDLLYDLMLERNRSLRASAAKSTFLANMSHEIRTPMNAIIGFTELLGKHVIEPPFDGYLKSIKSSGKVLLDLINDLLDFEKIEAGKMVMHNENVDFRLLVNEIKQTFLVLAREKDVELIIKGADYFPKSIFIDGLKLRQILLNLVNNALKFTNEGSVTIQYDFSIHEGSGSGILSFAVTDTGIGVPSEKKKKIFEPFIQEKNQNENKYQGTGLGLSIVQNIVHKMGGSISLISELGKGSSFAVSIPDIKSSAIHEDEIELEYTESQNYLFNNELILIADPIEFNREVLRAICKNLGFRCICASDGNKVLDVLSEEVDLVILDLEINEKYQFQTIKEIRDRKSVLSLPVIAISARNKEVFKEKALKAGFSGYVSKPIIEKDLVEELSKYFTPVSIGIENYEEYNDTNDFKEGDLFIVKSQFQEKIIPIWQDLNEMLSSEKLNLFVEELQELQEKVSWTDLNAFNKKLDASIKSFDFETIQKLIRNFNTFIQNLDLK</sequence>
<dbReference type="InterPro" id="IPR001789">
    <property type="entry name" value="Sig_transdc_resp-reg_receiver"/>
</dbReference>
<organism evidence="10 11">
    <name type="scientific">Plebeiibacterium sediminum</name>
    <dbReference type="NCBI Taxonomy" id="2992112"/>
    <lineage>
        <taxon>Bacteria</taxon>
        <taxon>Pseudomonadati</taxon>
        <taxon>Bacteroidota</taxon>
        <taxon>Bacteroidia</taxon>
        <taxon>Marinilabiliales</taxon>
        <taxon>Marinilabiliaceae</taxon>
        <taxon>Plebeiibacterium</taxon>
    </lineage>
</organism>
<dbReference type="GO" id="GO:0005886">
    <property type="term" value="C:plasma membrane"/>
    <property type="evidence" value="ECO:0007669"/>
    <property type="project" value="TreeGrafter"/>
</dbReference>
<evidence type="ECO:0000256" key="1">
    <source>
        <dbReference type="ARBA" id="ARBA00000085"/>
    </source>
</evidence>
<dbReference type="AlphaFoldDB" id="A0AAE3M0U9"/>
<dbReference type="EMBL" id="JAPDPJ010000001">
    <property type="protein sequence ID" value="MCW3785062.1"/>
    <property type="molecule type" value="Genomic_DNA"/>
</dbReference>
<evidence type="ECO:0000313" key="11">
    <source>
        <dbReference type="Proteomes" id="UP001209229"/>
    </source>
</evidence>
<proteinExistence type="predicted"/>
<keyword evidence="10" id="KW-0547">Nucleotide-binding</keyword>
<keyword evidence="5" id="KW-0418">Kinase</keyword>
<dbReference type="Pfam" id="PF08447">
    <property type="entry name" value="PAS_3"/>
    <property type="match status" value="2"/>
</dbReference>
<dbReference type="SMART" id="SM00388">
    <property type="entry name" value="HisKA"/>
    <property type="match status" value="1"/>
</dbReference>
<dbReference type="CDD" id="cd17546">
    <property type="entry name" value="REC_hyHK_CKI1_RcsC-like"/>
    <property type="match status" value="1"/>
</dbReference>
<dbReference type="InterPro" id="IPR005467">
    <property type="entry name" value="His_kinase_dom"/>
</dbReference>
<dbReference type="PRINTS" id="PR00344">
    <property type="entry name" value="BCTRLSENSOR"/>
</dbReference>
<feature type="domain" description="PAC" evidence="9">
    <location>
        <begin position="221"/>
        <end position="273"/>
    </location>
</feature>
<evidence type="ECO:0000313" key="10">
    <source>
        <dbReference type="EMBL" id="MCW3785062.1"/>
    </source>
</evidence>
<dbReference type="FunFam" id="3.30.565.10:FF:000010">
    <property type="entry name" value="Sensor histidine kinase RcsC"/>
    <property type="match status" value="1"/>
</dbReference>
<dbReference type="Proteomes" id="UP001209229">
    <property type="component" value="Unassembled WGS sequence"/>
</dbReference>
<dbReference type="InterPro" id="IPR035965">
    <property type="entry name" value="PAS-like_dom_sf"/>
</dbReference>
<comment type="catalytic activity">
    <reaction evidence="1">
        <text>ATP + protein L-histidine = ADP + protein N-phospho-L-histidine.</text>
        <dbReference type="EC" id="2.7.13.3"/>
    </reaction>
</comment>
<dbReference type="SMART" id="SM00387">
    <property type="entry name" value="HATPase_c"/>
    <property type="match status" value="1"/>
</dbReference>
<dbReference type="SUPFAM" id="SSF55785">
    <property type="entry name" value="PYP-like sensor domain (PAS domain)"/>
    <property type="match status" value="2"/>
</dbReference>